<sequence length="153" mass="16828">MEMETDGKYLGSDFLGEFFVKSTIKVSGIYNSEKVLKMLDSVFESKSMEYAFILHQLDGVGSQEEHLGSFRKLNGISVALVARLLNRQNPSSYEGVMIKTIFDTSRATSQGILASSPPSMSNSSSLRQMGAGIAGEGRGEWYGVVREAGKWRK</sequence>
<accession>A0A6L2NMD8</accession>
<reference evidence="1" key="1">
    <citation type="journal article" date="2019" name="Sci. Rep.">
        <title>Draft genome of Tanacetum cinerariifolium, the natural source of mosquito coil.</title>
        <authorList>
            <person name="Yamashiro T."/>
            <person name="Shiraishi A."/>
            <person name="Satake H."/>
            <person name="Nakayama K."/>
        </authorList>
    </citation>
    <scope>NUCLEOTIDE SEQUENCE</scope>
</reference>
<name>A0A6L2NMD8_TANCI</name>
<organism evidence="1">
    <name type="scientific">Tanacetum cinerariifolium</name>
    <name type="common">Dalmatian daisy</name>
    <name type="synonym">Chrysanthemum cinerariifolium</name>
    <dbReference type="NCBI Taxonomy" id="118510"/>
    <lineage>
        <taxon>Eukaryota</taxon>
        <taxon>Viridiplantae</taxon>
        <taxon>Streptophyta</taxon>
        <taxon>Embryophyta</taxon>
        <taxon>Tracheophyta</taxon>
        <taxon>Spermatophyta</taxon>
        <taxon>Magnoliopsida</taxon>
        <taxon>eudicotyledons</taxon>
        <taxon>Gunneridae</taxon>
        <taxon>Pentapetalae</taxon>
        <taxon>asterids</taxon>
        <taxon>campanulids</taxon>
        <taxon>Asterales</taxon>
        <taxon>Asteraceae</taxon>
        <taxon>Asteroideae</taxon>
        <taxon>Anthemideae</taxon>
        <taxon>Anthemidinae</taxon>
        <taxon>Tanacetum</taxon>
    </lineage>
</organism>
<evidence type="ECO:0000313" key="1">
    <source>
        <dbReference type="EMBL" id="GEU87468.1"/>
    </source>
</evidence>
<dbReference type="EMBL" id="BKCJ010009545">
    <property type="protein sequence ID" value="GEU87468.1"/>
    <property type="molecule type" value="Genomic_DNA"/>
</dbReference>
<proteinExistence type="predicted"/>
<gene>
    <name evidence="1" type="ORF">Tci_059446</name>
</gene>
<comment type="caution">
    <text evidence="1">The sequence shown here is derived from an EMBL/GenBank/DDBJ whole genome shotgun (WGS) entry which is preliminary data.</text>
</comment>
<dbReference type="AlphaFoldDB" id="A0A6L2NMD8"/>
<protein>
    <submittedName>
        <fullName evidence="1">Uncharacterized protein</fullName>
    </submittedName>
</protein>